<proteinExistence type="predicted"/>
<evidence type="ECO:0000256" key="1">
    <source>
        <dbReference type="SAM" id="MobiDB-lite"/>
    </source>
</evidence>
<dbReference type="AlphaFoldDB" id="A0A6C0LDV8"/>
<protein>
    <submittedName>
        <fullName evidence="2">Uncharacterized protein</fullName>
    </submittedName>
</protein>
<organism evidence="2">
    <name type="scientific">viral metagenome</name>
    <dbReference type="NCBI Taxonomy" id="1070528"/>
    <lineage>
        <taxon>unclassified sequences</taxon>
        <taxon>metagenomes</taxon>
        <taxon>organismal metagenomes</taxon>
    </lineage>
</organism>
<feature type="region of interest" description="Disordered" evidence="1">
    <location>
        <begin position="80"/>
        <end position="107"/>
    </location>
</feature>
<name>A0A6C0LDV8_9ZZZZ</name>
<sequence length="358" mass="39814">MVQTDLKSDNFCGYNTSAAPFFWILDPVQNHVQFNAGETGVFTGIGLHTPAEVIDVSSMIVAGGRDNYLTSCVPPVPPLPSKYGNATDDSIRGDGQRLPTQGLNDRGTDLQLSQSARFDRENMERFENMQKDNKKPDYLDLVDMADGTRARLTDRTQFLLPETTNHKRSAADYTGVDWQAGFAGNVGNLHTNPQRLTNVIERMWLERGGLDQNQMIKQSQEPWTKNTHGNGPRGPTNLKGEKQISTCQKIRQPYNTKFPFGIPTNPQNGEELKERESVHFNAIDVASLGISSPVLDQDPRIQFNYDAIYSNGGCNKVSFLKDINSKMCSDNNNDLTGINAFNFSTDMPPSGTLPIRTF</sequence>
<accession>A0A6C0LDV8</accession>
<evidence type="ECO:0000313" key="2">
    <source>
        <dbReference type="EMBL" id="QHU28763.1"/>
    </source>
</evidence>
<dbReference type="EMBL" id="MN740474">
    <property type="protein sequence ID" value="QHU28763.1"/>
    <property type="molecule type" value="Genomic_DNA"/>
</dbReference>
<reference evidence="2" key="1">
    <citation type="journal article" date="2020" name="Nature">
        <title>Giant virus diversity and host interactions through global metagenomics.</title>
        <authorList>
            <person name="Schulz F."/>
            <person name="Roux S."/>
            <person name="Paez-Espino D."/>
            <person name="Jungbluth S."/>
            <person name="Walsh D.A."/>
            <person name="Denef V.J."/>
            <person name="McMahon K.D."/>
            <person name="Konstantinidis K.T."/>
            <person name="Eloe-Fadrosh E.A."/>
            <person name="Kyrpides N.C."/>
            <person name="Woyke T."/>
        </authorList>
    </citation>
    <scope>NUCLEOTIDE SEQUENCE</scope>
    <source>
        <strain evidence="2">GVMAG-M-3300027791-30</strain>
    </source>
</reference>